<reference evidence="2" key="2">
    <citation type="submission" date="2025-08" db="UniProtKB">
        <authorList>
            <consortium name="Ensembl"/>
        </authorList>
    </citation>
    <scope>IDENTIFICATION</scope>
</reference>
<evidence type="ECO:0000256" key="1">
    <source>
        <dbReference type="SAM" id="Phobius"/>
    </source>
</evidence>
<dbReference type="Bgee" id="ENSLOCG00000008508">
    <property type="expression patterns" value="Expressed in intestine and 9 other cell types or tissues"/>
</dbReference>
<dbReference type="EMBL" id="AHAT01004011">
    <property type="status" value="NOT_ANNOTATED_CDS"/>
    <property type="molecule type" value="Genomic_DNA"/>
</dbReference>
<name>W5MPP4_LEPOC</name>
<dbReference type="AlphaFoldDB" id="W5MPP4"/>
<feature type="transmembrane region" description="Helical" evidence="1">
    <location>
        <begin position="220"/>
        <end position="243"/>
    </location>
</feature>
<keyword evidence="1" id="KW-0812">Transmembrane</keyword>
<dbReference type="Proteomes" id="UP000018468">
    <property type="component" value="Linkage group LG5"/>
</dbReference>
<dbReference type="GO" id="GO:0055085">
    <property type="term" value="P:transmembrane transport"/>
    <property type="evidence" value="ECO:0000318"/>
    <property type="project" value="GO_Central"/>
</dbReference>
<dbReference type="STRING" id="7918.ENSLOCP00000010353"/>
<dbReference type="OMA" id="KCSGRWR"/>
<dbReference type="GO" id="GO:0015297">
    <property type="term" value="F:antiporter activity"/>
    <property type="evidence" value="ECO:0000318"/>
    <property type="project" value="GO_Central"/>
</dbReference>
<keyword evidence="3" id="KW-1185">Reference proteome</keyword>
<evidence type="ECO:0000313" key="3">
    <source>
        <dbReference type="Proteomes" id="UP000018468"/>
    </source>
</evidence>
<feature type="transmembrane region" description="Helical" evidence="1">
    <location>
        <begin position="121"/>
        <end position="142"/>
    </location>
</feature>
<dbReference type="eggNOG" id="ENOG502RZCR">
    <property type="taxonomic scope" value="Eukaryota"/>
</dbReference>
<reference evidence="2" key="3">
    <citation type="submission" date="2025-09" db="UniProtKB">
        <authorList>
            <consortium name="Ensembl"/>
        </authorList>
    </citation>
    <scope>IDENTIFICATION</scope>
</reference>
<organism evidence="2 3">
    <name type="scientific">Lepisosteus oculatus</name>
    <name type="common">Spotted gar</name>
    <dbReference type="NCBI Taxonomy" id="7918"/>
    <lineage>
        <taxon>Eukaryota</taxon>
        <taxon>Metazoa</taxon>
        <taxon>Chordata</taxon>
        <taxon>Craniata</taxon>
        <taxon>Vertebrata</taxon>
        <taxon>Euteleostomi</taxon>
        <taxon>Actinopterygii</taxon>
        <taxon>Neopterygii</taxon>
        <taxon>Holostei</taxon>
        <taxon>Semionotiformes</taxon>
        <taxon>Lepisosteidae</taxon>
        <taxon>Lepisosteus</taxon>
    </lineage>
</organism>
<dbReference type="GO" id="GO:0005794">
    <property type="term" value="C:Golgi apparatus"/>
    <property type="evidence" value="ECO:0000318"/>
    <property type="project" value="GO_Central"/>
</dbReference>
<feature type="transmembrane region" description="Helical" evidence="1">
    <location>
        <begin position="186"/>
        <end position="208"/>
    </location>
</feature>
<keyword evidence="1" id="KW-1133">Transmembrane helix</keyword>
<reference evidence="3" key="1">
    <citation type="submission" date="2011-12" db="EMBL/GenBank/DDBJ databases">
        <title>The Draft Genome of Lepisosteus oculatus.</title>
        <authorList>
            <consortium name="The Broad Institute Genome Assembly &amp; Analysis Group"/>
            <consortium name="Computational R&amp;D Group"/>
            <consortium name="and Sequencing Platform"/>
            <person name="Di Palma F."/>
            <person name="Alfoldi J."/>
            <person name="Johnson J."/>
            <person name="Berlin A."/>
            <person name="Gnerre S."/>
            <person name="Jaffe D."/>
            <person name="MacCallum I."/>
            <person name="Young S."/>
            <person name="Walker B.J."/>
            <person name="Lander E.S."/>
            <person name="Lindblad-Toh K."/>
        </authorList>
    </citation>
    <scope>NUCLEOTIDE SEQUENCE [LARGE SCALE GENOMIC DNA]</scope>
</reference>
<protein>
    <submittedName>
        <fullName evidence="2">Si:ch211-207n2.7</fullName>
    </submittedName>
</protein>
<dbReference type="Ensembl" id="ENSLOCT00000010366.1">
    <property type="protein sequence ID" value="ENSLOCP00000010353.1"/>
    <property type="gene ID" value="ENSLOCG00000008508.1"/>
</dbReference>
<proteinExistence type="predicted"/>
<feature type="transmembrane region" description="Helical" evidence="1">
    <location>
        <begin position="92"/>
        <end position="114"/>
    </location>
</feature>
<dbReference type="GeneTree" id="ENSGT00390000007694"/>
<feature type="transmembrane region" description="Helical" evidence="1">
    <location>
        <begin position="29"/>
        <end position="55"/>
    </location>
</feature>
<evidence type="ECO:0000313" key="2">
    <source>
        <dbReference type="Ensembl" id="ENSLOCP00000010353.1"/>
    </source>
</evidence>
<accession>W5MPP4</accession>
<sequence length="269" mass="29122">MLAVLVYSLGSTLYDFLTRLFISQYRYPYLAPLALAQVLLTLLCTVALRALGCVTLQPYSLQLGERLLVPSICSSLQAVLGLWAEANAPSDLFVFMLQLLPLASAGWSHVLGLTKPPSPRITALVTAVTLSALISTGMHGSFTWKPLVYLYAPLSLLLHSLCLSWLAKVGELQRRHAGGQTSPLDLYYTLSVNSSLLLGFLCLLLPNAGQAFSRGSWHSLIFLGYLLGMTVLGALQHLFLALATLYSSPLAAALLHAAKDLALLFYSLL</sequence>
<dbReference type="HOGENOM" id="CLU_1047774_0_0_1"/>
<keyword evidence="1" id="KW-0472">Membrane</keyword>
<dbReference type="InParanoid" id="W5MPP4"/>